<proteinExistence type="predicted"/>
<sequence length="39" mass="4662">MAFTQRHYRSTARHTEETNPKIIQTPIRAVKHSKLWQTV</sequence>
<feature type="region of interest" description="Disordered" evidence="1">
    <location>
        <begin position="1"/>
        <end position="26"/>
    </location>
</feature>
<feature type="compositionally biased region" description="Basic residues" evidence="1">
    <location>
        <begin position="1"/>
        <end position="12"/>
    </location>
</feature>
<evidence type="ECO:0000313" key="2">
    <source>
        <dbReference type="EMBL" id="JAH40788.1"/>
    </source>
</evidence>
<reference evidence="2" key="2">
    <citation type="journal article" date="2015" name="Fish Shellfish Immunol.">
        <title>Early steps in the European eel (Anguilla anguilla)-Vibrio vulnificus interaction in the gills: Role of the RtxA13 toxin.</title>
        <authorList>
            <person name="Callol A."/>
            <person name="Pajuelo D."/>
            <person name="Ebbesson L."/>
            <person name="Teles M."/>
            <person name="MacKenzie S."/>
            <person name="Amaro C."/>
        </authorList>
    </citation>
    <scope>NUCLEOTIDE SEQUENCE</scope>
</reference>
<dbReference type="EMBL" id="GBXM01067789">
    <property type="protein sequence ID" value="JAH40788.1"/>
    <property type="molecule type" value="Transcribed_RNA"/>
</dbReference>
<reference evidence="2" key="1">
    <citation type="submission" date="2014-11" db="EMBL/GenBank/DDBJ databases">
        <authorList>
            <person name="Amaro Gonzalez C."/>
        </authorList>
    </citation>
    <scope>NUCLEOTIDE SEQUENCE</scope>
</reference>
<dbReference type="AlphaFoldDB" id="A0A0E9SJY3"/>
<protein>
    <submittedName>
        <fullName evidence="2">Uncharacterized protein</fullName>
    </submittedName>
</protein>
<name>A0A0E9SJY3_ANGAN</name>
<evidence type="ECO:0000256" key="1">
    <source>
        <dbReference type="SAM" id="MobiDB-lite"/>
    </source>
</evidence>
<accession>A0A0E9SJY3</accession>
<organism evidence="2">
    <name type="scientific">Anguilla anguilla</name>
    <name type="common">European freshwater eel</name>
    <name type="synonym">Muraena anguilla</name>
    <dbReference type="NCBI Taxonomy" id="7936"/>
    <lineage>
        <taxon>Eukaryota</taxon>
        <taxon>Metazoa</taxon>
        <taxon>Chordata</taxon>
        <taxon>Craniata</taxon>
        <taxon>Vertebrata</taxon>
        <taxon>Euteleostomi</taxon>
        <taxon>Actinopterygii</taxon>
        <taxon>Neopterygii</taxon>
        <taxon>Teleostei</taxon>
        <taxon>Anguilliformes</taxon>
        <taxon>Anguillidae</taxon>
        <taxon>Anguilla</taxon>
    </lineage>
</organism>